<dbReference type="Gene3D" id="1.10.510.10">
    <property type="entry name" value="Transferase(Phosphotransferase) domain 1"/>
    <property type="match status" value="1"/>
</dbReference>
<dbReference type="AlphaFoldDB" id="A0A1G7BVL4"/>
<keyword evidence="1" id="KW-0418">Kinase</keyword>
<dbReference type="STRING" id="57664.SAMN05661003_10738"/>
<protein>
    <submittedName>
        <fullName evidence="1">Lipopolysaccharide kinase (Kdo/WaaP) family protein</fullName>
    </submittedName>
</protein>
<keyword evidence="1" id="KW-0808">Transferase</keyword>
<sequence length="281" mass="32336">MNWKNLFSQPALARLWRPQPHWQVIGQPDERQTFASACHCLQLKGQAISADPLSSLIRTQGAAAAYYVKRYQRRGKGLRRWLGRSRAEGEWQNLRYFDQLGIPTPPLVAYGWQRPGWLGGRLPFGRGQAVLVTAEVVGARDLASLAQQQPQLFRQRAWLEGVLQQVADYSRQLHHQGFVHWDLKWRNILLVDDDSATGLGTGTGPRVLFFDCPLGHHPFGWLRQRGADKDLACLDKLGRRHLSRSRRLRFYLHYRKLERLDAAGKQQIGRVLAFFHDEKES</sequence>
<reference evidence="2" key="1">
    <citation type="submission" date="2016-10" db="EMBL/GenBank/DDBJ databases">
        <authorList>
            <person name="Varghese N."/>
            <person name="Submissions S."/>
        </authorList>
    </citation>
    <scope>NUCLEOTIDE SEQUENCE [LARGE SCALE GENOMIC DNA]</scope>
    <source>
        <strain evidence="2">DSM 8987</strain>
    </source>
</reference>
<keyword evidence="2" id="KW-1185">Reference proteome</keyword>
<evidence type="ECO:0000313" key="2">
    <source>
        <dbReference type="Proteomes" id="UP000243205"/>
    </source>
</evidence>
<proteinExistence type="predicted"/>
<dbReference type="InterPro" id="IPR011009">
    <property type="entry name" value="Kinase-like_dom_sf"/>
</dbReference>
<evidence type="ECO:0000313" key="1">
    <source>
        <dbReference type="EMBL" id="SDE30255.1"/>
    </source>
</evidence>
<organism evidence="1 2">
    <name type="scientific">Desulfuromonas thiophila</name>
    <dbReference type="NCBI Taxonomy" id="57664"/>
    <lineage>
        <taxon>Bacteria</taxon>
        <taxon>Pseudomonadati</taxon>
        <taxon>Thermodesulfobacteriota</taxon>
        <taxon>Desulfuromonadia</taxon>
        <taxon>Desulfuromonadales</taxon>
        <taxon>Desulfuromonadaceae</taxon>
        <taxon>Desulfuromonas</taxon>
    </lineage>
</organism>
<gene>
    <name evidence="1" type="ORF">SAMN05661003_10738</name>
</gene>
<accession>A0A1G7BVL4</accession>
<dbReference type="RefSeq" id="WP_171906366.1">
    <property type="nucleotide sequence ID" value="NZ_FNAQ01000007.1"/>
</dbReference>
<dbReference type="Pfam" id="PF06293">
    <property type="entry name" value="Kdo"/>
    <property type="match status" value="1"/>
</dbReference>
<dbReference type="Proteomes" id="UP000243205">
    <property type="component" value="Unassembled WGS sequence"/>
</dbReference>
<name>A0A1G7BVL4_9BACT</name>
<dbReference type="GO" id="GO:0016301">
    <property type="term" value="F:kinase activity"/>
    <property type="evidence" value="ECO:0007669"/>
    <property type="project" value="UniProtKB-KW"/>
</dbReference>
<dbReference type="SUPFAM" id="SSF56112">
    <property type="entry name" value="Protein kinase-like (PK-like)"/>
    <property type="match status" value="1"/>
</dbReference>
<dbReference type="EMBL" id="FNAQ01000007">
    <property type="protein sequence ID" value="SDE30255.1"/>
    <property type="molecule type" value="Genomic_DNA"/>
</dbReference>